<comment type="caution">
    <text evidence="2">The sequence shown here is derived from an EMBL/GenBank/DDBJ whole genome shotgun (WGS) entry which is preliminary data.</text>
</comment>
<dbReference type="RefSeq" id="WP_059917041.1">
    <property type="nucleotide sequence ID" value="NZ_LPAN01000043.1"/>
</dbReference>
<sequence>MAEARTSYDAYVEFLSTPMSDERPFVLETQHAVSLHFDHFATQSFMSLRHPDKLTLDYTCAMMGFLLVQPAPKHICMIGLGGGSLAKFCYRNLPEAAIDAVEISPEVIALRDVFRIPADDARFKVVCADGADYVMLEDVRTDVILLDAFVTEGIASRCADIAFFDACRERLTDAGVLVINFTDDDPALPLHLERLKAVFSASCSIVRCGDDSNFVAFAWKSGHRLPSRRALLERARSFAFAGELELAATAGRLNQGERLDPERLSWHAQGAAHGHWTIGA</sequence>
<dbReference type="EMBL" id="LPHD01000194">
    <property type="protein sequence ID" value="KWA72592.1"/>
    <property type="molecule type" value="Genomic_DNA"/>
</dbReference>
<dbReference type="Proteomes" id="UP000060630">
    <property type="component" value="Unassembled WGS sequence"/>
</dbReference>
<gene>
    <name evidence="2" type="ORF">WL29_05060</name>
</gene>
<dbReference type="AlphaFoldDB" id="A0A102QX58"/>
<keyword evidence="1" id="KW-0620">Polyamine biosynthesis</keyword>
<organism evidence="2 3">
    <name type="scientific">Burkholderia ubonensis</name>
    <dbReference type="NCBI Taxonomy" id="101571"/>
    <lineage>
        <taxon>Bacteria</taxon>
        <taxon>Pseudomonadati</taxon>
        <taxon>Pseudomonadota</taxon>
        <taxon>Betaproteobacteria</taxon>
        <taxon>Burkholderiales</taxon>
        <taxon>Burkholderiaceae</taxon>
        <taxon>Burkholderia</taxon>
        <taxon>Burkholderia cepacia complex</taxon>
    </lineage>
</organism>
<reference evidence="2 3" key="1">
    <citation type="submission" date="2015-11" db="EMBL/GenBank/DDBJ databases">
        <title>Expanding the genomic diversity of Burkholderia species for the development of highly accurate diagnostics.</title>
        <authorList>
            <person name="Sahl J."/>
            <person name="Keim P."/>
            <person name="Wagner D."/>
        </authorList>
    </citation>
    <scope>NUCLEOTIDE SEQUENCE [LARGE SCALE GENOMIC DNA]</scope>
    <source>
        <strain evidence="2 3">MSMB2087WGS</strain>
    </source>
</reference>
<dbReference type="PANTHER" id="PTHR43317:SF11">
    <property type="entry name" value="POLYAMINE AMINOPROPYLTRANSFERASE 2"/>
    <property type="match status" value="1"/>
</dbReference>
<name>A0A102QX58_9BURK</name>
<protein>
    <submittedName>
        <fullName evidence="2">Spermidine synthase</fullName>
    </submittedName>
</protein>
<evidence type="ECO:0000256" key="1">
    <source>
        <dbReference type="ARBA" id="ARBA00023115"/>
    </source>
</evidence>
<dbReference type="SUPFAM" id="SSF53335">
    <property type="entry name" value="S-adenosyl-L-methionine-dependent methyltransferases"/>
    <property type="match status" value="1"/>
</dbReference>
<evidence type="ECO:0000313" key="2">
    <source>
        <dbReference type="EMBL" id="KWA72592.1"/>
    </source>
</evidence>
<dbReference type="PANTHER" id="PTHR43317">
    <property type="entry name" value="THERMOSPERMINE SYNTHASE ACAULIS5"/>
    <property type="match status" value="1"/>
</dbReference>
<accession>A0A102QX58</accession>
<dbReference type="Pfam" id="PF01564">
    <property type="entry name" value="Spermine_synth"/>
    <property type="match status" value="1"/>
</dbReference>
<proteinExistence type="predicted"/>
<evidence type="ECO:0000313" key="3">
    <source>
        <dbReference type="Proteomes" id="UP000060630"/>
    </source>
</evidence>
<dbReference type="GO" id="GO:0006596">
    <property type="term" value="P:polyamine biosynthetic process"/>
    <property type="evidence" value="ECO:0007669"/>
    <property type="project" value="UniProtKB-KW"/>
</dbReference>
<dbReference type="InterPro" id="IPR029063">
    <property type="entry name" value="SAM-dependent_MTases_sf"/>
</dbReference>
<dbReference type="CDD" id="cd02440">
    <property type="entry name" value="AdoMet_MTases"/>
    <property type="match status" value="1"/>
</dbReference>
<dbReference type="Gene3D" id="3.40.50.150">
    <property type="entry name" value="Vaccinia Virus protein VP39"/>
    <property type="match status" value="1"/>
</dbReference>